<evidence type="ECO:0000256" key="4">
    <source>
        <dbReference type="ARBA" id="ARBA00023136"/>
    </source>
</evidence>
<accession>A0A1P9WTS0</accession>
<evidence type="ECO:0000256" key="2">
    <source>
        <dbReference type="ARBA" id="ARBA00006275"/>
    </source>
</evidence>
<evidence type="ECO:0000256" key="6">
    <source>
        <dbReference type="SAM" id="SignalP"/>
    </source>
</evidence>
<dbReference type="EMBL" id="CP014263">
    <property type="protein sequence ID" value="AQG78786.1"/>
    <property type="molecule type" value="Genomic_DNA"/>
</dbReference>
<evidence type="ECO:0000313" key="9">
    <source>
        <dbReference type="Proteomes" id="UP000187941"/>
    </source>
</evidence>
<evidence type="ECO:0000256" key="3">
    <source>
        <dbReference type="ARBA" id="ARBA00022729"/>
    </source>
</evidence>
<dbReference type="STRING" id="1178516.AWR27_05260"/>
<keyword evidence="5" id="KW-0998">Cell outer membrane</keyword>
<feature type="domain" description="RagB/SusD" evidence="7">
    <location>
        <begin position="329"/>
        <end position="415"/>
    </location>
</feature>
<dbReference type="OrthoDB" id="9794888at2"/>
<reference evidence="8 9" key="1">
    <citation type="submission" date="2016-01" db="EMBL/GenBank/DDBJ databases">
        <authorList>
            <person name="Oliw E.H."/>
        </authorList>
    </citation>
    <scope>NUCLEOTIDE SEQUENCE [LARGE SCALE GENOMIC DNA]</scope>
    <source>
        <strain evidence="8 9">DY10</strain>
    </source>
</reference>
<protein>
    <recommendedName>
        <fullName evidence="7">RagB/SusD domain-containing protein</fullName>
    </recommendedName>
</protein>
<keyword evidence="3 6" id="KW-0732">Signal</keyword>
<dbReference type="InterPro" id="IPR012944">
    <property type="entry name" value="SusD_RagB_dom"/>
</dbReference>
<evidence type="ECO:0000256" key="5">
    <source>
        <dbReference type="ARBA" id="ARBA00023237"/>
    </source>
</evidence>
<dbReference type="GO" id="GO:0009279">
    <property type="term" value="C:cell outer membrane"/>
    <property type="evidence" value="ECO:0007669"/>
    <property type="project" value="UniProtKB-SubCell"/>
</dbReference>
<dbReference type="Proteomes" id="UP000187941">
    <property type="component" value="Chromosome"/>
</dbReference>
<dbReference type="PROSITE" id="PS51257">
    <property type="entry name" value="PROKAR_LIPOPROTEIN"/>
    <property type="match status" value="1"/>
</dbReference>
<dbReference type="Gene3D" id="1.25.40.390">
    <property type="match status" value="2"/>
</dbReference>
<dbReference type="CDD" id="cd08977">
    <property type="entry name" value="SusD"/>
    <property type="match status" value="1"/>
</dbReference>
<evidence type="ECO:0000256" key="1">
    <source>
        <dbReference type="ARBA" id="ARBA00004442"/>
    </source>
</evidence>
<gene>
    <name evidence="8" type="ORF">AWR27_05260</name>
</gene>
<organism evidence="8 9">
    <name type="scientific">Spirosoma montaniterrae</name>
    <dbReference type="NCBI Taxonomy" id="1178516"/>
    <lineage>
        <taxon>Bacteria</taxon>
        <taxon>Pseudomonadati</taxon>
        <taxon>Bacteroidota</taxon>
        <taxon>Cytophagia</taxon>
        <taxon>Cytophagales</taxon>
        <taxon>Cytophagaceae</taxon>
        <taxon>Spirosoma</taxon>
    </lineage>
</organism>
<feature type="chain" id="PRO_5012026612" description="RagB/SusD domain-containing protein" evidence="6">
    <location>
        <begin position="20"/>
        <end position="446"/>
    </location>
</feature>
<keyword evidence="9" id="KW-1185">Reference proteome</keyword>
<keyword evidence="4" id="KW-0472">Membrane</keyword>
<proteinExistence type="inferred from homology"/>
<dbReference type="AlphaFoldDB" id="A0A1P9WTS0"/>
<dbReference type="Pfam" id="PF07980">
    <property type="entry name" value="SusD_RagB"/>
    <property type="match status" value="1"/>
</dbReference>
<dbReference type="InterPro" id="IPR011990">
    <property type="entry name" value="TPR-like_helical_dom_sf"/>
</dbReference>
<comment type="similarity">
    <text evidence="2">Belongs to the SusD family.</text>
</comment>
<dbReference type="KEGG" id="smon:AWR27_05260"/>
<evidence type="ECO:0000259" key="7">
    <source>
        <dbReference type="Pfam" id="PF07980"/>
    </source>
</evidence>
<sequence>MKKHTSILLAGMLAGSFTACNPLQTEQVIDPNFPSVGAVSANASKAQLDALAIGQISLARGTNATGYGTYLLIVGTIGKELFNFNGTESRWMTELNGTRPIDNSAFYNGATTTFGLPVRQANITLASLNNTSSVSDAQKNGYRGIANTYKGLAYLYMLNAQGTNGIRLNVEDPFKPSKLASYAESLAGIAKILDEGATQLDQAGTAFAFTTPSGLAGFNTPATFKRFNRAIALRVAIYQADWAKAATLLPQTFYNASGDLNVGPRNTYNPTPPDVQNPLLNTSSSQIVGVKEVFEAAEPGDKRLAKVRKLDAPLTYTSGVNYSTPYLTNMFTSASDAIPIIRNEELVLIAAEIAAQQGNVAEATRNINIVRTAAGLPNYAGATTKDALINAILKERLYSLFYEGHRWVDMRRYNKLGEIILPVTGMKVLERLERPVAEVNWDIFNP</sequence>
<feature type="signal peptide" evidence="6">
    <location>
        <begin position="1"/>
        <end position="19"/>
    </location>
</feature>
<evidence type="ECO:0000313" key="8">
    <source>
        <dbReference type="EMBL" id="AQG78786.1"/>
    </source>
</evidence>
<dbReference type="SUPFAM" id="SSF48452">
    <property type="entry name" value="TPR-like"/>
    <property type="match status" value="1"/>
</dbReference>
<comment type="subcellular location">
    <subcellularLocation>
        <location evidence="1">Cell outer membrane</location>
    </subcellularLocation>
</comment>
<name>A0A1P9WTS0_9BACT</name>
<dbReference type="RefSeq" id="WP_077130229.1">
    <property type="nucleotide sequence ID" value="NZ_CP014263.1"/>
</dbReference>